<sequence>MLTPPSQPCLQQDDHVRDANAIVLSTRAHSVDDGDGCLTEAADFGRMFVIGDSVVGTVMHHLTVRTRSATSNLAGVGSMPCDRTVDYVEQLSAMGKLVEFVGSECRKKTGRREKKIRAKLIFSVPLPHRASPPPPPLLRCQRVQVSRIGLGH</sequence>
<evidence type="ECO:0000313" key="2">
    <source>
        <dbReference type="Proteomes" id="UP000026962"/>
    </source>
</evidence>
<dbReference type="AlphaFoldDB" id="A0A0E0MMP6"/>
<keyword evidence="2" id="KW-1185">Reference proteome</keyword>
<protein>
    <submittedName>
        <fullName evidence="1">Uncharacterized protein</fullName>
    </submittedName>
</protein>
<name>A0A0E0MMP6_ORYPU</name>
<evidence type="ECO:0000313" key="1">
    <source>
        <dbReference type="EnsemblPlants" id="OPUNC12G11650.1"/>
    </source>
</evidence>
<dbReference type="Gramene" id="OPUNC12G11650.1">
    <property type="protein sequence ID" value="OPUNC12G11650.1"/>
    <property type="gene ID" value="OPUNC12G11650"/>
</dbReference>
<dbReference type="HOGENOM" id="CLU_1725245_0_0_1"/>
<reference evidence="1" key="1">
    <citation type="submission" date="2015-04" db="UniProtKB">
        <authorList>
            <consortium name="EnsemblPlants"/>
        </authorList>
    </citation>
    <scope>IDENTIFICATION</scope>
</reference>
<organism evidence="1">
    <name type="scientific">Oryza punctata</name>
    <name type="common">Red rice</name>
    <dbReference type="NCBI Taxonomy" id="4537"/>
    <lineage>
        <taxon>Eukaryota</taxon>
        <taxon>Viridiplantae</taxon>
        <taxon>Streptophyta</taxon>
        <taxon>Embryophyta</taxon>
        <taxon>Tracheophyta</taxon>
        <taxon>Spermatophyta</taxon>
        <taxon>Magnoliopsida</taxon>
        <taxon>Liliopsida</taxon>
        <taxon>Poales</taxon>
        <taxon>Poaceae</taxon>
        <taxon>BOP clade</taxon>
        <taxon>Oryzoideae</taxon>
        <taxon>Oryzeae</taxon>
        <taxon>Oryzinae</taxon>
        <taxon>Oryza</taxon>
    </lineage>
</organism>
<proteinExistence type="predicted"/>
<accession>A0A0E0MMP6</accession>
<reference evidence="1" key="2">
    <citation type="submission" date="2018-05" db="EMBL/GenBank/DDBJ databases">
        <title>OpunRS2 (Oryza punctata Reference Sequence Version 2).</title>
        <authorList>
            <person name="Zhang J."/>
            <person name="Kudrna D."/>
            <person name="Lee S."/>
            <person name="Talag J."/>
            <person name="Welchert J."/>
            <person name="Wing R.A."/>
        </authorList>
    </citation>
    <scope>NUCLEOTIDE SEQUENCE [LARGE SCALE GENOMIC DNA]</scope>
</reference>
<dbReference type="Proteomes" id="UP000026962">
    <property type="component" value="Chromosome 12"/>
</dbReference>
<dbReference type="EnsemblPlants" id="OPUNC12G11650.1">
    <property type="protein sequence ID" value="OPUNC12G11650.1"/>
    <property type="gene ID" value="OPUNC12G11650"/>
</dbReference>